<dbReference type="AlphaFoldDB" id="A0A6L6WGW9"/>
<accession>A0A6L6WGW9</accession>
<dbReference type="PANTHER" id="PTHR36452:SF1">
    <property type="entry name" value="DUF2461 DOMAIN-CONTAINING PROTEIN"/>
    <property type="match status" value="1"/>
</dbReference>
<proteinExistence type="predicted"/>
<gene>
    <name evidence="1" type="ORF">GO984_14085</name>
</gene>
<dbReference type="RefSeq" id="WP_157023151.1">
    <property type="nucleotide sequence ID" value="NZ_WQLV01000008.1"/>
</dbReference>
<protein>
    <submittedName>
        <fullName evidence="1">TIGR02453 family protein</fullName>
    </submittedName>
</protein>
<keyword evidence="2" id="KW-1185">Reference proteome</keyword>
<dbReference type="InterPro" id="IPR012808">
    <property type="entry name" value="CHP02453"/>
</dbReference>
<evidence type="ECO:0000313" key="1">
    <source>
        <dbReference type="EMBL" id="MVO16944.1"/>
    </source>
</evidence>
<comment type="caution">
    <text evidence="1">The sequence shown here is derived from an EMBL/GenBank/DDBJ whole genome shotgun (WGS) entry which is preliminary data.</text>
</comment>
<name>A0A6L6WGW9_9RHOB</name>
<dbReference type="NCBIfam" id="TIGR02453">
    <property type="entry name" value="TIGR02453 family protein"/>
    <property type="match status" value="1"/>
</dbReference>
<reference evidence="1 2" key="1">
    <citation type="submission" date="2019-12" db="EMBL/GenBank/DDBJ databases">
        <authorList>
            <person name="Zhang Y.-J."/>
        </authorList>
    </citation>
    <scope>NUCLEOTIDE SEQUENCE [LARGE SCALE GENOMIC DNA]</scope>
    <source>
        <strain evidence="1 2">CY05</strain>
    </source>
</reference>
<dbReference type="InterPro" id="IPR015996">
    <property type="entry name" value="UCP028451"/>
</dbReference>
<dbReference type="Proteomes" id="UP000478892">
    <property type="component" value="Unassembled WGS sequence"/>
</dbReference>
<dbReference type="EMBL" id="WQLV01000008">
    <property type="protein sequence ID" value="MVO16944.1"/>
    <property type="molecule type" value="Genomic_DNA"/>
</dbReference>
<organism evidence="1 2">
    <name type="scientific">Parasedimentitalea huanghaiensis</name>
    <dbReference type="NCBI Taxonomy" id="2682100"/>
    <lineage>
        <taxon>Bacteria</taxon>
        <taxon>Pseudomonadati</taxon>
        <taxon>Pseudomonadota</taxon>
        <taxon>Alphaproteobacteria</taxon>
        <taxon>Rhodobacterales</taxon>
        <taxon>Paracoccaceae</taxon>
        <taxon>Parasedimentitalea</taxon>
    </lineage>
</organism>
<dbReference type="PIRSF" id="PIRSF028451">
    <property type="entry name" value="UCP028451"/>
    <property type="match status" value="1"/>
</dbReference>
<sequence length="216" mass="24280">MTDPFALLIPEAKTFLAELAANNTRDWFTAHKPQYEAQLKNPALLLQEQLLADLAKTTDVSVTSKLFRPHRDVRFSKDKTPYHTHLHMFWMLHGPVKTAFFLGISPNYCRIGGGIMGFEKDQLTHWRAAVDGKAGGTISALLDNLTQDQFNAEDPELKRVPAPFAKDHPQASLLRRKSLSVWRDLPQTEWSQPLAALNTGFSKVSPICKALSQMLT</sequence>
<evidence type="ECO:0000313" key="2">
    <source>
        <dbReference type="Proteomes" id="UP000478892"/>
    </source>
</evidence>
<dbReference type="PANTHER" id="PTHR36452">
    <property type="entry name" value="CHROMOSOME 12, WHOLE GENOME SHOTGUN SEQUENCE"/>
    <property type="match status" value="1"/>
</dbReference>
<dbReference type="Pfam" id="PF09365">
    <property type="entry name" value="DUF2461"/>
    <property type="match status" value="1"/>
</dbReference>